<dbReference type="FunCoup" id="A0A5C7EXZ2">
    <property type="interactions" value="140"/>
</dbReference>
<dbReference type="InterPro" id="IPR051156">
    <property type="entry name" value="Mito/Outer_Membr_Metalloprot"/>
</dbReference>
<proteinExistence type="inferred from homology"/>
<evidence type="ECO:0000313" key="13">
    <source>
        <dbReference type="Proteomes" id="UP000321201"/>
    </source>
</evidence>
<dbReference type="PANTHER" id="PTHR22726">
    <property type="entry name" value="METALLOENDOPEPTIDASE OMA1"/>
    <property type="match status" value="1"/>
</dbReference>
<dbReference type="InterPro" id="IPR030873">
    <property type="entry name" value="Protease_BepA"/>
</dbReference>
<dbReference type="AlphaFoldDB" id="A0A5C7EXZ2"/>
<dbReference type="GO" id="GO:0046872">
    <property type="term" value="F:metal ion binding"/>
    <property type="evidence" value="ECO:0007669"/>
    <property type="project" value="UniProtKB-KW"/>
</dbReference>
<dbReference type="Gene3D" id="3.30.2010.10">
    <property type="entry name" value="Metalloproteases ('zincins'), catalytic domain"/>
    <property type="match status" value="1"/>
</dbReference>
<evidence type="ECO:0000256" key="8">
    <source>
        <dbReference type="ARBA" id="ARBA00023049"/>
    </source>
</evidence>
<protein>
    <submittedName>
        <fullName evidence="12">M48 family metallopeptidase</fullName>
    </submittedName>
</protein>
<comment type="caution">
    <text evidence="12">The sequence shown here is derived from an EMBL/GenBank/DDBJ whole genome shotgun (WGS) entry which is preliminary data.</text>
</comment>
<evidence type="ECO:0000256" key="10">
    <source>
        <dbReference type="SAM" id="SignalP"/>
    </source>
</evidence>
<evidence type="ECO:0000256" key="9">
    <source>
        <dbReference type="PROSITE-ProRule" id="PRU00339"/>
    </source>
</evidence>
<dbReference type="GO" id="GO:0016020">
    <property type="term" value="C:membrane"/>
    <property type="evidence" value="ECO:0007669"/>
    <property type="project" value="InterPro"/>
</dbReference>
<dbReference type="Pfam" id="PF14559">
    <property type="entry name" value="TPR_19"/>
    <property type="match status" value="1"/>
</dbReference>
<feature type="domain" description="Peptidase M48" evidence="11">
    <location>
        <begin position="63"/>
        <end position="250"/>
    </location>
</feature>
<keyword evidence="2" id="KW-0645">Protease</keyword>
<evidence type="ECO:0000256" key="1">
    <source>
        <dbReference type="ARBA" id="ARBA00001947"/>
    </source>
</evidence>
<evidence type="ECO:0000256" key="6">
    <source>
        <dbReference type="ARBA" id="ARBA00022801"/>
    </source>
</evidence>
<dbReference type="InterPro" id="IPR011990">
    <property type="entry name" value="TPR-like_helical_dom_sf"/>
</dbReference>
<dbReference type="PROSITE" id="PS50005">
    <property type="entry name" value="TPR"/>
    <property type="match status" value="1"/>
</dbReference>
<evidence type="ECO:0000256" key="7">
    <source>
        <dbReference type="ARBA" id="ARBA00022833"/>
    </source>
</evidence>
<evidence type="ECO:0000259" key="11">
    <source>
        <dbReference type="Pfam" id="PF01435"/>
    </source>
</evidence>
<feature type="chain" id="PRO_5022912341" evidence="10">
    <location>
        <begin position="21"/>
        <end position="477"/>
    </location>
</feature>
<evidence type="ECO:0000256" key="4">
    <source>
        <dbReference type="ARBA" id="ARBA00022729"/>
    </source>
</evidence>
<comment type="cofactor">
    <cofactor evidence="1">
        <name>Zn(2+)</name>
        <dbReference type="ChEBI" id="CHEBI:29105"/>
    </cofactor>
</comment>
<feature type="repeat" description="TPR" evidence="9">
    <location>
        <begin position="333"/>
        <end position="366"/>
    </location>
</feature>
<accession>A0A5C7EXZ2</accession>
<keyword evidence="4 10" id="KW-0732">Signal</keyword>
<dbReference type="GO" id="GO:0051603">
    <property type="term" value="P:proteolysis involved in protein catabolic process"/>
    <property type="evidence" value="ECO:0007669"/>
    <property type="project" value="TreeGrafter"/>
</dbReference>
<dbReference type="SUPFAM" id="SSF48452">
    <property type="entry name" value="TPR-like"/>
    <property type="match status" value="1"/>
</dbReference>
<keyword evidence="6" id="KW-0378">Hydrolase</keyword>
<dbReference type="InterPro" id="IPR019734">
    <property type="entry name" value="TPR_rpt"/>
</dbReference>
<evidence type="ECO:0000256" key="2">
    <source>
        <dbReference type="ARBA" id="ARBA00022670"/>
    </source>
</evidence>
<dbReference type="OrthoDB" id="108155at2"/>
<evidence type="ECO:0000313" key="12">
    <source>
        <dbReference type="EMBL" id="TXF12122.1"/>
    </source>
</evidence>
<sequence>MKLRHLIFGVCLWAVAAANAQGLPDLGETSATELNPLLEQRIADEIVREIKRSPDLVDDPELTDYLNALGYRLVANSPDPSRNFRFFLIKDPSINAAAFVGGVIIVHTGLLLAAQSESEVASVLAHEIGHVVQHHIARMIAKQQQTTLPTLAALALAILAARSNPQVAEAAIVTSQAAAIQTQLNFSRDAEREADRVGLQILERAGFDPRAMPAFFERLQRAGRFYESAAPAYLRTHPLTHERIADIQNRVQALPYRQVQDSLDFFLARAKLQATQSPALDAVRNFEERLREKKYANEMAARYGLTLALVRARQFPRAAAELKTLRSRFPAHPMVETLAGELLVAQGERSEALQHYRKALATFPQHRALIYDYAQTLLAGGQADAALQLVSAQLENFSDDSRLYRLQAQAYAARGEKLSAHRSQAEAYAREGDLAGAIQQLELAARSGGDFYQLSIVEARLRELRRELAAREREMHR</sequence>
<dbReference type="HAMAP" id="MF_00997">
    <property type="entry name" value="Protease_BepA"/>
    <property type="match status" value="1"/>
</dbReference>
<keyword evidence="9" id="KW-0802">TPR repeat</keyword>
<keyword evidence="7" id="KW-0862">Zinc</keyword>
<keyword evidence="13" id="KW-1185">Reference proteome</keyword>
<keyword evidence="5" id="KW-0574">Periplasm</keyword>
<gene>
    <name evidence="12" type="ORF">FR698_07710</name>
</gene>
<dbReference type="InterPro" id="IPR001915">
    <property type="entry name" value="Peptidase_M48"/>
</dbReference>
<dbReference type="CDD" id="cd07333">
    <property type="entry name" value="M48C_bepA_like"/>
    <property type="match status" value="1"/>
</dbReference>
<keyword evidence="8" id="KW-0482">Metalloprotease</keyword>
<dbReference type="Pfam" id="PF01435">
    <property type="entry name" value="Peptidase_M48"/>
    <property type="match status" value="1"/>
</dbReference>
<dbReference type="GO" id="GO:0004222">
    <property type="term" value="F:metalloendopeptidase activity"/>
    <property type="evidence" value="ECO:0007669"/>
    <property type="project" value="InterPro"/>
</dbReference>
<dbReference type="RefSeq" id="WP_147799614.1">
    <property type="nucleotide sequence ID" value="NZ_VPFL01000008.1"/>
</dbReference>
<dbReference type="EMBL" id="VPFL01000008">
    <property type="protein sequence ID" value="TXF12122.1"/>
    <property type="molecule type" value="Genomic_DNA"/>
</dbReference>
<dbReference type="InParanoid" id="A0A5C7EXZ2"/>
<dbReference type="Gene3D" id="1.25.40.10">
    <property type="entry name" value="Tetratricopeptide repeat domain"/>
    <property type="match status" value="1"/>
</dbReference>
<feature type="signal peptide" evidence="10">
    <location>
        <begin position="1"/>
        <end position="20"/>
    </location>
</feature>
<keyword evidence="3" id="KW-0479">Metal-binding</keyword>
<organism evidence="12 13">
    <name type="scientific">Pelomicrobium methylotrophicum</name>
    <dbReference type="NCBI Taxonomy" id="2602750"/>
    <lineage>
        <taxon>Bacteria</taxon>
        <taxon>Pseudomonadati</taxon>
        <taxon>Pseudomonadota</taxon>
        <taxon>Hydrogenophilia</taxon>
        <taxon>Hydrogenophilia incertae sedis</taxon>
        <taxon>Pelomicrobium</taxon>
    </lineage>
</organism>
<reference evidence="12 13" key="1">
    <citation type="submission" date="2019-08" db="EMBL/GenBank/DDBJ databases">
        <title>Pelomicrobium methylotrophicum gen. nov., sp. nov. a moderately thermophilic, facultatively anaerobic, lithoautotrophic and methylotrophic bacterium isolated from a terrestrial mud volcano.</title>
        <authorList>
            <person name="Slobodkina G.B."/>
            <person name="Merkel A.Y."/>
            <person name="Slobodkin A.I."/>
        </authorList>
    </citation>
    <scope>NUCLEOTIDE SEQUENCE [LARGE SCALE GENOMIC DNA]</scope>
    <source>
        <strain evidence="12 13">SM250</strain>
    </source>
</reference>
<dbReference type="PANTHER" id="PTHR22726:SF1">
    <property type="entry name" value="METALLOENDOPEPTIDASE OMA1, MITOCHONDRIAL"/>
    <property type="match status" value="1"/>
</dbReference>
<dbReference type="Proteomes" id="UP000321201">
    <property type="component" value="Unassembled WGS sequence"/>
</dbReference>
<evidence type="ECO:0000256" key="5">
    <source>
        <dbReference type="ARBA" id="ARBA00022764"/>
    </source>
</evidence>
<name>A0A5C7EXZ2_9PROT</name>
<evidence type="ECO:0000256" key="3">
    <source>
        <dbReference type="ARBA" id="ARBA00022723"/>
    </source>
</evidence>